<sequence length="276" mass="30869">MKKLFPTFLVALFYSLSLQAQTLQGRILDAQTKQPVEFASIGILHRDAGTVANEHGNFVLNTEKARSGDTLKVSMLGYESRLFSVPDFESKLTQGNGTILLQPQTRNLQEVVIKPRKTKTITAGNTTDSKFMSAGFTSNDLGSEVGTVLRYNKKKPGKVENVNFNIANNSYNNVFFRVNMYAFKDGKIGENLLKEPLYTDFSGDFGTLTLDLSDKNIYIDSDCLLTLEWIKDYGQRGLYFSAGFFNSDSYGRKTSHGNWFEVPAGLGFWATVVHEK</sequence>
<feature type="signal peptide" evidence="1">
    <location>
        <begin position="1"/>
        <end position="20"/>
    </location>
</feature>
<dbReference type="RefSeq" id="WP_200505113.1">
    <property type="nucleotide sequence ID" value="NZ_JAEHFX010000002.1"/>
</dbReference>
<feature type="chain" id="PRO_5046030577" evidence="1">
    <location>
        <begin position="21"/>
        <end position="276"/>
    </location>
</feature>
<dbReference type="Pfam" id="PF13715">
    <property type="entry name" value="CarbopepD_reg_2"/>
    <property type="match status" value="1"/>
</dbReference>
<dbReference type="Proteomes" id="UP000644147">
    <property type="component" value="Unassembled WGS sequence"/>
</dbReference>
<name>A0ABS1C1E4_9BACT</name>
<evidence type="ECO:0000256" key="1">
    <source>
        <dbReference type="SAM" id="SignalP"/>
    </source>
</evidence>
<accession>A0ABS1C1E4</accession>
<organism evidence="2 3">
    <name type="scientific">Adhaeribacter terrigena</name>
    <dbReference type="NCBI Taxonomy" id="2793070"/>
    <lineage>
        <taxon>Bacteria</taxon>
        <taxon>Pseudomonadati</taxon>
        <taxon>Bacteroidota</taxon>
        <taxon>Cytophagia</taxon>
        <taxon>Cytophagales</taxon>
        <taxon>Hymenobacteraceae</taxon>
        <taxon>Adhaeribacter</taxon>
    </lineage>
</organism>
<evidence type="ECO:0000313" key="3">
    <source>
        <dbReference type="Proteomes" id="UP000644147"/>
    </source>
</evidence>
<dbReference type="SUPFAM" id="SSF49464">
    <property type="entry name" value="Carboxypeptidase regulatory domain-like"/>
    <property type="match status" value="1"/>
</dbReference>
<dbReference type="EMBL" id="JAEHFX010000002">
    <property type="protein sequence ID" value="MBK0402365.1"/>
    <property type="molecule type" value="Genomic_DNA"/>
</dbReference>
<evidence type="ECO:0000313" key="2">
    <source>
        <dbReference type="EMBL" id="MBK0402365.1"/>
    </source>
</evidence>
<keyword evidence="3" id="KW-1185">Reference proteome</keyword>
<proteinExistence type="predicted"/>
<gene>
    <name evidence="2" type="ORF">I5M27_05175</name>
</gene>
<comment type="caution">
    <text evidence="2">The sequence shown here is derived from an EMBL/GenBank/DDBJ whole genome shotgun (WGS) entry which is preliminary data.</text>
</comment>
<keyword evidence="1" id="KW-0732">Signal</keyword>
<reference evidence="2 3" key="1">
    <citation type="submission" date="2020-12" db="EMBL/GenBank/DDBJ databases">
        <title>Bacterial novel species Adhaeribacter sp. BT258 isolated from soil.</title>
        <authorList>
            <person name="Jung H.-Y."/>
        </authorList>
    </citation>
    <scope>NUCLEOTIDE SEQUENCE [LARGE SCALE GENOMIC DNA]</scope>
    <source>
        <strain evidence="2 3">BT258</strain>
    </source>
</reference>
<dbReference type="InterPro" id="IPR008969">
    <property type="entry name" value="CarboxyPept-like_regulatory"/>
</dbReference>
<protein>
    <submittedName>
        <fullName evidence="2">Carboxypeptidase-like regulatory domain-containing protein</fullName>
    </submittedName>
</protein>